<keyword evidence="2" id="KW-0812">Transmembrane</keyword>
<proteinExistence type="predicted"/>
<gene>
    <name evidence="3" type="ORF">EI42_02056</name>
</gene>
<keyword evidence="2" id="KW-0472">Membrane</keyword>
<dbReference type="EMBL" id="QKUF01000005">
    <property type="protein sequence ID" value="PZW32030.1"/>
    <property type="molecule type" value="Genomic_DNA"/>
</dbReference>
<name>A0A326UAR7_THEHA</name>
<accession>A0A326UAR7</accession>
<protein>
    <submittedName>
        <fullName evidence="3">Uncharacterized protein</fullName>
    </submittedName>
</protein>
<dbReference type="RefSeq" id="WP_111321487.1">
    <property type="nucleotide sequence ID" value="NZ_BIFX01000001.1"/>
</dbReference>
<evidence type="ECO:0000313" key="4">
    <source>
        <dbReference type="Proteomes" id="UP000248806"/>
    </source>
</evidence>
<keyword evidence="2" id="KW-1133">Transmembrane helix</keyword>
<dbReference type="AlphaFoldDB" id="A0A326UAR7"/>
<sequence>MPILAKDGGEIAPRSLVRHRPIFGKRGPTTTDTTPSVQRASRPPAVDTTDDVTEWTQAQSTEAPGIAGRFLRRFDLRRRAIARKSEKGSGHSLLYLGLGMLVMLALSLLLAPIVSWINVTLDDIQYGRPRTFQIDALVGHSEQNGIPSHFIAINHNRRIQIIEFPGGDSSKPKVYMGPQLYGENDELIPVTLRFVDVNHDRKPDMIVLFRESRFVYLNENGGFRLLQPSEQQKYERELEQI</sequence>
<feature type="region of interest" description="Disordered" evidence="1">
    <location>
        <begin position="17"/>
        <end position="48"/>
    </location>
</feature>
<evidence type="ECO:0000256" key="1">
    <source>
        <dbReference type="SAM" id="MobiDB-lite"/>
    </source>
</evidence>
<dbReference type="Proteomes" id="UP000248806">
    <property type="component" value="Unassembled WGS sequence"/>
</dbReference>
<organism evidence="3 4">
    <name type="scientific">Thermosporothrix hazakensis</name>
    <dbReference type="NCBI Taxonomy" id="644383"/>
    <lineage>
        <taxon>Bacteria</taxon>
        <taxon>Bacillati</taxon>
        <taxon>Chloroflexota</taxon>
        <taxon>Ktedonobacteria</taxon>
        <taxon>Ktedonobacterales</taxon>
        <taxon>Thermosporotrichaceae</taxon>
        <taxon>Thermosporothrix</taxon>
    </lineage>
</organism>
<keyword evidence="4" id="KW-1185">Reference proteome</keyword>
<feature type="compositionally biased region" description="Polar residues" evidence="1">
    <location>
        <begin position="28"/>
        <end position="39"/>
    </location>
</feature>
<feature type="transmembrane region" description="Helical" evidence="2">
    <location>
        <begin position="93"/>
        <end position="117"/>
    </location>
</feature>
<evidence type="ECO:0000256" key="2">
    <source>
        <dbReference type="SAM" id="Phobius"/>
    </source>
</evidence>
<dbReference type="OrthoDB" id="152579at2"/>
<evidence type="ECO:0000313" key="3">
    <source>
        <dbReference type="EMBL" id="PZW32030.1"/>
    </source>
</evidence>
<comment type="caution">
    <text evidence="3">The sequence shown here is derived from an EMBL/GenBank/DDBJ whole genome shotgun (WGS) entry which is preliminary data.</text>
</comment>
<reference evidence="3 4" key="1">
    <citation type="submission" date="2018-06" db="EMBL/GenBank/DDBJ databases">
        <title>Genomic Encyclopedia of Archaeal and Bacterial Type Strains, Phase II (KMG-II): from individual species to whole genera.</title>
        <authorList>
            <person name="Goeker M."/>
        </authorList>
    </citation>
    <scope>NUCLEOTIDE SEQUENCE [LARGE SCALE GENOMIC DNA]</scope>
    <source>
        <strain evidence="3 4">ATCC BAA-1881</strain>
    </source>
</reference>